<dbReference type="Proteomes" id="UP000660454">
    <property type="component" value="Unassembled WGS sequence"/>
</dbReference>
<organism evidence="2 3">
    <name type="scientific">Microbispora siamensis</name>
    <dbReference type="NCBI Taxonomy" id="564413"/>
    <lineage>
        <taxon>Bacteria</taxon>
        <taxon>Bacillati</taxon>
        <taxon>Actinomycetota</taxon>
        <taxon>Actinomycetes</taxon>
        <taxon>Streptosporangiales</taxon>
        <taxon>Streptosporangiaceae</taxon>
        <taxon>Microbispora</taxon>
    </lineage>
</organism>
<comment type="caution">
    <text evidence="2">The sequence shown here is derived from an EMBL/GenBank/DDBJ whole genome shotgun (WGS) entry which is preliminary data.</text>
</comment>
<keyword evidence="1" id="KW-0472">Membrane</keyword>
<dbReference type="InterPro" id="IPR019681">
    <property type="entry name" value="DUF2530"/>
</dbReference>
<evidence type="ECO:0000313" key="3">
    <source>
        <dbReference type="Proteomes" id="UP000660454"/>
    </source>
</evidence>
<gene>
    <name evidence="2" type="ORF">Msi02_52330</name>
</gene>
<dbReference type="RefSeq" id="WP_204050657.1">
    <property type="nucleotide sequence ID" value="NZ_BOOF01000031.1"/>
</dbReference>
<protein>
    <recommendedName>
        <fullName evidence="4">DUF2530 domain-containing protein</fullName>
    </recommendedName>
</protein>
<dbReference type="Pfam" id="PF10745">
    <property type="entry name" value="DUF2530"/>
    <property type="match status" value="1"/>
</dbReference>
<proteinExistence type="predicted"/>
<name>A0ABQ4GSL6_9ACTN</name>
<feature type="transmembrane region" description="Helical" evidence="1">
    <location>
        <begin position="16"/>
        <end position="37"/>
    </location>
</feature>
<evidence type="ECO:0000256" key="1">
    <source>
        <dbReference type="SAM" id="Phobius"/>
    </source>
</evidence>
<evidence type="ECO:0000313" key="2">
    <source>
        <dbReference type="EMBL" id="GIH64416.1"/>
    </source>
</evidence>
<accession>A0ABQ4GSL6</accession>
<keyword evidence="1" id="KW-1133">Transmembrane helix</keyword>
<evidence type="ECO:0008006" key="4">
    <source>
        <dbReference type="Google" id="ProtNLM"/>
    </source>
</evidence>
<keyword evidence="1" id="KW-0812">Transmembrane</keyword>
<feature type="transmembrane region" description="Helical" evidence="1">
    <location>
        <begin position="43"/>
        <end position="62"/>
    </location>
</feature>
<dbReference type="EMBL" id="BOOF01000031">
    <property type="protein sequence ID" value="GIH64416.1"/>
    <property type="molecule type" value="Genomic_DNA"/>
</dbReference>
<reference evidence="2 3" key="1">
    <citation type="submission" date="2021-01" db="EMBL/GenBank/DDBJ databases">
        <title>Whole genome shotgun sequence of Microbispora siamensis NBRC 104113.</title>
        <authorList>
            <person name="Komaki H."/>
            <person name="Tamura T."/>
        </authorList>
    </citation>
    <scope>NUCLEOTIDE SEQUENCE [LARGE SCALE GENOMIC DNA]</scope>
    <source>
        <strain evidence="2 3">NBRC 104113</strain>
    </source>
</reference>
<keyword evidence="3" id="KW-1185">Reference proteome</keyword>
<sequence>MSERRPDPMPLRTRDTLTILVGTALWVIALAVVLLVVRPADPRPVWVCVAGIGLGLFGVLYIRRRDARLRDSVPAADVGESEPRRP</sequence>